<dbReference type="EMBL" id="JH431261">
    <property type="status" value="NOT_ANNOTATED_CDS"/>
    <property type="molecule type" value="Genomic_DNA"/>
</dbReference>
<dbReference type="STRING" id="126957.T1JHY7"/>
<evidence type="ECO:0000256" key="9">
    <source>
        <dbReference type="SAM" id="MobiDB-lite"/>
    </source>
</evidence>
<sequence>MAVERIVNKTYDIEADIMLITSAVGVAVNIIMGFVLHCGGGHGHSHGGGSGGHVHNAGHSHNEENDDKEKDSRNINVRAALIHVIGDFIQSIGVFIAALVIYFRPDLGIMDPICTFLFSVLVLITTINILKDVILVLMEGLPRGINFSDVYETFMSIGGVVRVHNLRIWSLSMDKIAMSAHIVVNPGMNTQQILKDASNVIRKKFSFFEMTLQIEDYRAEMQDCTQCQCPKD</sequence>
<evidence type="ECO:0000313" key="14">
    <source>
        <dbReference type="Proteomes" id="UP000014500"/>
    </source>
</evidence>
<evidence type="ECO:0000256" key="7">
    <source>
        <dbReference type="ARBA" id="ARBA00023065"/>
    </source>
</evidence>
<dbReference type="InterPro" id="IPR036837">
    <property type="entry name" value="Cation_efflux_CTD_sf"/>
</dbReference>
<name>T1JHY7_STRMM</name>
<dbReference type="InterPro" id="IPR027470">
    <property type="entry name" value="Cation_efflux_CTD"/>
</dbReference>
<dbReference type="Gene3D" id="1.20.1510.10">
    <property type="entry name" value="Cation efflux protein transmembrane domain"/>
    <property type="match status" value="1"/>
</dbReference>
<evidence type="ECO:0000256" key="5">
    <source>
        <dbReference type="ARBA" id="ARBA00022906"/>
    </source>
</evidence>
<evidence type="ECO:0008006" key="15">
    <source>
        <dbReference type="Google" id="ProtNLM"/>
    </source>
</evidence>
<keyword evidence="3" id="KW-0813">Transport</keyword>
<feature type="region of interest" description="Disordered" evidence="9">
    <location>
        <begin position="46"/>
        <end position="71"/>
    </location>
</feature>
<keyword evidence="4 10" id="KW-0812">Transmembrane</keyword>
<protein>
    <recommendedName>
        <fullName evidence="15">Cation efflux protein cytoplasmic domain-containing protein</fullName>
    </recommendedName>
</protein>
<dbReference type="SUPFAM" id="SSF161111">
    <property type="entry name" value="Cation efflux protein transmembrane domain-like"/>
    <property type="match status" value="1"/>
</dbReference>
<feature type="domain" description="Cation efflux protein transmembrane" evidence="11">
    <location>
        <begin position="2"/>
        <end position="138"/>
    </location>
</feature>
<evidence type="ECO:0000313" key="13">
    <source>
        <dbReference type="EnsemblMetazoa" id="SMAR013468-PA"/>
    </source>
</evidence>
<dbReference type="PANTHER" id="PTHR11562:SF17">
    <property type="entry name" value="RE54080P-RELATED"/>
    <property type="match status" value="1"/>
</dbReference>
<dbReference type="GO" id="GO:0005886">
    <property type="term" value="C:plasma membrane"/>
    <property type="evidence" value="ECO:0007669"/>
    <property type="project" value="TreeGrafter"/>
</dbReference>
<keyword evidence="5" id="KW-0864">Zinc transport</keyword>
<proteinExistence type="inferred from homology"/>
<keyword evidence="5" id="KW-0862">Zinc</keyword>
<dbReference type="PANTHER" id="PTHR11562">
    <property type="entry name" value="CATION EFFLUX PROTEIN/ ZINC TRANSPORTER"/>
    <property type="match status" value="1"/>
</dbReference>
<feature type="transmembrane region" description="Helical" evidence="10">
    <location>
        <begin position="17"/>
        <end position="36"/>
    </location>
</feature>
<evidence type="ECO:0000256" key="10">
    <source>
        <dbReference type="SAM" id="Phobius"/>
    </source>
</evidence>
<evidence type="ECO:0000256" key="1">
    <source>
        <dbReference type="ARBA" id="ARBA00004141"/>
    </source>
</evidence>
<evidence type="ECO:0000256" key="2">
    <source>
        <dbReference type="ARBA" id="ARBA00008873"/>
    </source>
</evidence>
<keyword evidence="7" id="KW-0406">Ion transport</keyword>
<dbReference type="NCBIfam" id="TIGR01297">
    <property type="entry name" value="CDF"/>
    <property type="match status" value="1"/>
</dbReference>
<keyword evidence="6 10" id="KW-1133">Transmembrane helix</keyword>
<organism evidence="13 14">
    <name type="scientific">Strigamia maritima</name>
    <name type="common">European centipede</name>
    <name type="synonym">Geophilus maritimus</name>
    <dbReference type="NCBI Taxonomy" id="126957"/>
    <lineage>
        <taxon>Eukaryota</taxon>
        <taxon>Metazoa</taxon>
        <taxon>Ecdysozoa</taxon>
        <taxon>Arthropoda</taxon>
        <taxon>Myriapoda</taxon>
        <taxon>Chilopoda</taxon>
        <taxon>Pleurostigmophora</taxon>
        <taxon>Geophilomorpha</taxon>
        <taxon>Linotaeniidae</taxon>
        <taxon>Strigamia</taxon>
    </lineage>
</organism>
<evidence type="ECO:0000256" key="4">
    <source>
        <dbReference type="ARBA" id="ARBA00022692"/>
    </source>
</evidence>
<dbReference type="eggNOG" id="KOG1482">
    <property type="taxonomic scope" value="Eukaryota"/>
</dbReference>
<keyword evidence="8 10" id="KW-0472">Membrane</keyword>
<feature type="domain" description="Cation efflux protein cytoplasmic" evidence="12">
    <location>
        <begin position="142"/>
        <end position="217"/>
    </location>
</feature>
<evidence type="ECO:0000259" key="11">
    <source>
        <dbReference type="Pfam" id="PF01545"/>
    </source>
</evidence>
<dbReference type="AlphaFoldDB" id="T1JHY7"/>
<dbReference type="Proteomes" id="UP000014500">
    <property type="component" value="Unassembled WGS sequence"/>
</dbReference>
<dbReference type="InterPro" id="IPR050681">
    <property type="entry name" value="CDF/SLC30A"/>
</dbReference>
<dbReference type="OMA" id="MLDCSQC"/>
<reference evidence="13" key="2">
    <citation type="submission" date="2015-02" db="UniProtKB">
        <authorList>
            <consortium name="EnsemblMetazoa"/>
        </authorList>
    </citation>
    <scope>IDENTIFICATION</scope>
</reference>
<dbReference type="Pfam" id="PF16916">
    <property type="entry name" value="ZT_dimer"/>
    <property type="match status" value="1"/>
</dbReference>
<comment type="similarity">
    <text evidence="2">Belongs to the cation diffusion facilitator (CDF) transporter (TC 2.A.4) family. SLC30A subfamily.</text>
</comment>
<evidence type="ECO:0000256" key="6">
    <source>
        <dbReference type="ARBA" id="ARBA00022989"/>
    </source>
</evidence>
<dbReference type="HOGENOM" id="CLU_013430_0_1_1"/>
<dbReference type="InterPro" id="IPR002524">
    <property type="entry name" value="Cation_efflux"/>
</dbReference>
<dbReference type="PhylomeDB" id="T1JHY7"/>
<comment type="subcellular location">
    <subcellularLocation>
        <location evidence="1">Membrane</location>
        <topology evidence="1">Multi-pass membrane protein</topology>
    </subcellularLocation>
</comment>
<accession>T1JHY7</accession>
<dbReference type="Pfam" id="PF01545">
    <property type="entry name" value="Cation_efflux"/>
    <property type="match status" value="1"/>
</dbReference>
<evidence type="ECO:0000256" key="3">
    <source>
        <dbReference type="ARBA" id="ARBA00022448"/>
    </source>
</evidence>
<feature type="transmembrane region" description="Helical" evidence="10">
    <location>
        <begin position="80"/>
        <end position="103"/>
    </location>
</feature>
<dbReference type="GO" id="GO:0010043">
    <property type="term" value="P:response to zinc ion"/>
    <property type="evidence" value="ECO:0007669"/>
    <property type="project" value="TreeGrafter"/>
</dbReference>
<dbReference type="GO" id="GO:0005385">
    <property type="term" value="F:zinc ion transmembrane transporter activity"/>
    <property type="evidence" value="ECO:0007669"/>
    <property type="project" value="TreeGrafter"/>
</dbReference>
<feature type="compositionally biased region" description="Basic and acidic residues" evidence="9">
    <location>
        <begin position="60"/>
        <end position="71"/>
    </location>
</feature>
<reference evidence="14" key="1">
    <citation type="submission" date="2011-05" db="EMBL/GenBank/DDBJ databases">
        <authorList>
            <person name="Richards S.R."/>
            <person name="Qu J."/>
            <person name="Jiang H."/>
            <person name="Jhangiani S.N."/>
            <person name="Agravi P."/>
            <person name="Goodspeed R."/>
            <person name="Gross S."/>
            <person name="Mandapat C."/>
            <person name="Jackson L."/>
            <person name="Mathew T."/>
            <person name="Pu L."/>
            <person name="Thornton R."/>
            <person name="Saada N."/>
            <person name="Wilczek-Boney K.B."/>
            <person name="Lee S."/>
            <person name="Kovar C."/>
            <person name="Wu Y."/>
            <person name="Scherer S.E."/>
            <person name="Worley K.C."/>
            <person name="Muzny D.M."/>
            <person name="Gibbs R."/>
        </authorList>
    </citation>
    <scope>NUCLEOTIDE SEQUENCE</scope>
    <source>
        <strain evidence="14">Brora</strain>
    </source>
</reference>
<dbReference type="SUPFAM" id="SSF160240">
    <property type="entry name" value="Cation efflux protein cytoplasmic domain-like"/>
    <property type="match status" value="1"/>
</dbReference>
<dbReference type="EnsemblMetazoa" id="SMAR013468-RA">
    <property type="protein sequence ID" value="SMAR013468-PA"/>
    <property type="gene ID" value="SMAR013468"/>
</dbReference>
<keyword evidence="14" id="KW-1185">Reference proteome</keyword>
<evidence type="ECO:0000259" key="12">
    <source>
        <dbReference type="Pfam" id="PF16916"/>
    </source>
</evidence>
<evidence type="ECO:0000256" key="8">
    <source>
        <dbReference type="ARBA" id="ARBA00023136"/>
    </source>
</evidence>
<dbReference type="InterPro" id="IPR027469">
    <property type="entry name" value="Cation_efflux_TMD_sf"/>
</dbReference>
<feature type="transmembrane region" description="Helical" evidence="10">
    <location>
        <begin position="109"/>
        <end position="130"/>
    </location>
</feature>
<dbReference type="InterPro" id="IPR058533">
    <property type="entry name" value="Cation_efflux_TM"/>
</dbReference>